<evidence type="ECO:0000313" key="3">
    <source>
        <dbReference type="Proteomes" id="UP000275846"/>
    </source>
</evidence>
<dbReference type="WBParaSite" id="SSLN_0000290201-mRNA-1">
    <property type="protein sequence ID" value="SSLN_0000290201-mRNA-1"/>
    <property type="gene ID" value="SSLN_0000290201"/>
</dbReference>
<keyword evidence="3" id="KW-1185">Reference proteome</keyword>
<feature type="region of interest" description="Disordered" evidence="1">
    <location>
        <begin position="129"/>
        <end position="151"/>
    </location>
</feature>
<dbReference type="EMBL" id="UYSU01032345">
    <property type="protein sequence ID" value="VDL89200.1"/>
    <property type="molecule type" value="Genomic_DNA"/>
</dbReference>
<evidence type="ECO:0000313" key="4">
    <source>
        <dbReference type="WBParaSite" id="SSLN_0000290201-mRNA-1"/>
    </source>
</evidence>
<organism evidence="4">
    <name type="scientific">Schistocephalus solidus</name>
    <name type="common">Tapeworm</name>
    <dbReference type="NCBI Taxonomy" id="70667"/>
    <lineage>
        <taxon>Eukaryota</taxon>
        <taxon>Metazoa</taxon>
        <taxon>Spiralia</taxon>
        <taxon>Lophotrochozoa</taxon>
        <taxon>Platyhelminthes</taxon>
        <taxon>Cestoda</taxon>
        <taxon>Eucestoda</taxon>
        <taxon>Diphyllobothriidea</taxon>
        <taxon>Diphyllobothriidae</taxon>
        <taxon>Schistocephalus</taxon>
    </lineage>
</organism>
<evidence type="ECO:0000313" key="2">
    <source>
        <dbReference type="EMBL" id="VDL89200.1"/>
    </source>
</evidence>
<reference evidence="4" key="1">
    <citation type="submission" date="2016-06" db="UniProtKB">
        <authorList>
            <consortium name="WormBaseParasite"/>
        </authorList>
    </citation>
    <scope>IDENTIFICATION</scope>
</reference>
<accession>A0A183SF17</accession>
<protein>
    <submittedName>
        <fullName evidence="4">C2H2-type domain-containing protein</fullName>
    </submittedName>
</protein>
<dbReference type="Proteomes" id="UP000275846">
    <property type="component" value="Unassembled WGS sequence"/>
</dbReference>
<feature type="compositionally biased region" description="Pro residues" evidence="1">
    <location>
        <begin position="140"/>
        <end position="151"/>
    </location>
</feature>
<reference evidence="2 3" key="2">
    <citation type="submission" date="2018-11" db="EMBL/GenBank/DDBJ databases">
        <authorList>
            <consortium name="Pathogen Informatics"/>
        </authorList>
    </citation>
    <scope>NUCLEOTIDE SEQUENCE [LARGE SCALE GENOMIC DNA]</scope>
    <source>
        <strain evidence="2 3">NST_G2</strain>
    </source>
</reference>
<evidence type="ECO:0000256" key="1">
    <source>
        <dbReference type="SAM" id="MobiDB-lite"/>
    </source>
</evidence>
<dbReference type="AlphaFoldDB" id="A0A183SF17"/>
<name>A0A183SF17_SCHSO</name>
<sequence length="151" mass="16687">MHQQSDNSNFYVKFCQPSFRRPTLTLGVNAIPLTIIEITSLYKSPVTPTTAAVINIASDGESLLNCPQCDRTFTLSIGLVGNLRIHRTGTGESGPGAPMHTRDRHLHCPHRPRASTHRMRIRGSGIHPMPKTLTPHEHPPLLPFLPPLPSH</sequence>
<proteinExistence type="predicted"/>
<gene>
    <name evidence="2" type="ORF">SSLN_LOCUS2815</name>
</gene>